<sequence length="196" mass="22706">MSDRPRVYSHSTWLNLWPVKCRQAEVTVSLIESSHISSDINDPHHVKNPITGFNDYDCLSAVDWSRLTQNVRIWCNRPLPLHSSVLHRILLIEGTFVLENKDLLDMMDVCLFLTLNYQTMVSRRRVRVYNPPDPPDYFDSNVWPAFQRSMSAASQVSKIVKMDVSNFQLDEQVRHIWNFLETKLPSAVTSNCPKSS</sequence>
<organism evidence="1 2">
    <name type="scientific">Fasciola gigantica</name>
    <name type="common">Giant liver fluke</name>
    <dbReference type="NCBI Taxonomy" id="46835"/>
    <lineage>
        <taxon>Eukaryota</taxon>
        <taxon>Metazoa</taxon>
        <taxon>Spiralia</taxon>
        <taxon>Lophotrochozoa</taxon>
        <taxon>Platyhelminthes</taxon>
        <taxon>Trematoda</taxon>
        <taxon>Digenea</taxon>
        <taxon>Plagiorchiida</taxon>
        <taxon>Echinostomata</taxon>
        <taxon>Echinostomatoidea</taxon>
        <taxon>Fasciolidae</taxon>
        <taxon>Fasciola</taxon>
    </lineage>
</organism>
<evidence type="ECO:0008006" key="3">
    <source>
        <dbReference type="Google" id="ProtNLM"/>
    </source>
</evidence>
<protein>
    <recommendedName>
        <fullName evidence="3">Nicotinamide riboside kinase 1</fullName>
    </recommendedName>
</protein>
<dbReference type="OrthoDB" id="10041966at2759"/>
<dbReference type="EMBL" id="SUNJ01006151">
    <property type="protein sequence ID" value="TPP63042.1"/>
    <property type="molecule type" value="Genomic_DNA"/>
</dbReference>
<keyword evidence="2" id="KW-1185">Reference proteome</keyword>
<comment type="caution">
    <text evidence="1">The sequence shown here is derived from an EMBL/GenBank/DDBJ whole genome shotgun (WGS) entry which is preliminary data.</text>
</comment>
<accession>A0A504YMB6</accession>
<dbReference type="AlphaFoldDB" id="A0A504YMB6"/>
<name>A0A504YMB6_FASGI</name>
<dbReference type="STRING" id="46835.A0A504YMB6"/>
<gene>
    <name evidence="1" type="ORF">FGIG_01322</name>
</gene>
<evidence type="ECO:0000313" key="2">
    <source>
        <dbReference type="Proteomes" id="UP000316759"/>
    </source>
</evidence>
<dbReference type="Proteomes" id="UP000316759">
    <property type="component" value="Unassembled WGS sequence"/>
</dbReference>
<reference evidence="1 2" key="1">
    <citation type="submission" date="2019-04" db="EMBL/GenBank/DDBJ databases">
        <title>Annotation for the trematode Fasciola gigantica.</title>
        <authorList>
            <person name="Choi Y.-J."/>
        </authorList>
    </citation>
    <scope>NUCLEOTIDE SEQUENCE [LARGE SCALE GENOMIC DNA]</scope>
    <source>
        <strain evidence="1">Uganda_cow_1</strain>
    </source>
</reference>
<proteinExistence type="predicted"/>
<dbReference type="InterPro" id="IPR027417">
    <property type="entry name" value="P-loop_NTPase"/>
</dbReference>
<dbReference type="Gene3D" id="3.40.50.300">
    <property type="entry name" value="P-loop containing nucleotide triphosphate hydrolases"/>
    <property type="match status" value="1"/>
</dbReference>
<dbReference type="SUPFAM" id="SSF52540">
    <property type="entry name" value="P-loop containing nucleoside triphosphate hydrolases"/>
    <property type="match status" value="1"/>
</dbReference>
<evidence type="ECO:0000313" key="1">
    <source>
        <dbReference type="EMBL" id="TPP63042.1"/>
    </source>
</evidence>